<evidence type="ECO:0000313" key="1">
    <source>
        <dbReference type="EMBL" id="SIT51928.1"/>
    </source>
</evidence>
<protein>
    <submittedName>
        <fullName evidence="1">Uncharacterized protein</fullName>
    </submittedName>
</protein>
<evidence type="ECO:0000313" key="2">
    <source>
        <dbReference type="Proteomes" id="UP000195569"/>
    </source>
</evidence>
<organism evidence="1 2">
    <name type="scientific">Paraburkholderia piptadeniae</name>
    <dbReference type="NCBI Taxonomy" id="1701573"/>
    <lineage>
        <taxon>Bacteria</taxon>
        <taxon>Pseudomonadati</taxon>
        <taxon>Pseudomonadota</taxon>
        <taxon>Betaproteobacteria</taxon>
        <taxon>Burkholderiales</taxon>
        <taxon>Burkholderiaceae</taxon>
        <taxon>Paraburkholderia</taxon>
    </lineage>
</organism>
<keyword evidence="2" id="KW-1185">Reference proteome</keyword>
<dbReference type="SUPFAM" id="SSF56801">
    <property type="entry name" value="Acetyl-CoA synthetase-like"/>
    <property type="match status" value="1"/>
</dbReference>
<proteinExistence type="predicted"/>
<dbReference type="AlphaFoldDB" id="A0A1N7SX42"/>
<accession>A0A1N7SX42</accession>
<dbReference type="EMBL" id="CYGY02000153">
    <property type="protein sequence ID" value="SIT51928.1"/>
    <property type="molecule type" value="Genomic_DNA"/>
</dbReference>
<reference evidence="1" key="1">
    <citation type="submission" date="2016-12" db="EMBL/GenBank/DDBJ databases">
        <authorList>
            <person name="Moulin L."/>
        </authorList>
    </citation>
    <scope>NUCLEOTIDE SEQUENCE [LARGE SCALE GENOMIC DNA]</scope>
    <source>
        <strain evidence="1">STM 7183</strain>
    </source>
</reference>
<name>A0A1N7SX42_9BURK</name>
<sequence length="82" mass="9463">MSPRLRARFPTVLHGALGFEQCPVETMKRVVSQMHLREVTFTYRMTETSPVSFQNCTNDPLVKRVTTGGRVQPNLNSRRSRR</sequence>
<comment type="caution">
    <text evidence="1">The sequence shown here is derived from an EMBL/GenBank/DDBJ whole genome shotgun (WGS) entry which is preliminary data.</text>
</comment>
<gene>
    <name evidence="1" type="ORF">BN2476_1530008</name>
</gene>
<dbReference type="Proteomes" id="UP000195569">
    <property type="component" value="Unassembled WGS sequence"/>
</dbReference>